<organism evidence="5 6">
    <name type="scientific">Virgibacillus kekensis</name>
    <dbReference type="NCBI Taxonomy" id="202261"/>
    <lineage>
        <taxon>Bacteria</taxon>
        <taxon>Bacillati</taxon>
        <taxon>Bacillota</taxon>
        <taxon>Bacilli</taxon>
        <taxon>Bacillales</taxon>
        <taxon>Bacillaceae</taxon>
        <taxon>Virgibacillus</taxon>
    </lineage>
</organism>
<dbReference type="InterPro" id="IPR029063">
    <property type="entry name" value="SAM-dependent_MTases_sf"/>
</dbReference>
<dbReference type="Gene3D" id="3.40.50.150">
    <property type="entry name" value="Vaccinia Virus protein VP39"/>
    <property type="match status" value="1"/>
</dbReference>
<dbReference type="SUPFAM" id="SSF53335">
    <property type="entry name" value="S-adenosyl-L-methionine-dependent methyltransferases"/>
    <property type="match status" value="1"/>
</dbReference>
<keyword evidence="1 5" id="KW-0489">Methyltransferase</keyword>
<keyword evidence="3" id="KW-0949">S-adenosyl-L-methionine</keyword>
<keyword evidence="6" id="KW-1185">Reference proteome</keyword>
<gene>
    <name evidence="5" type="ORF">ACFO3D_14375</name>
</gene>
<dbReference type="PANTHER" id="PTHR33841">
    <property type="entry name" value="DNA METHYLTRANSFERASE YEEA-RELATED"/>
    <property type="match status" value="1"/>
</dbReference>
<comment type="caution">
    <text evidence="5">The sequence shown here is derived from an EMBL/GenBank/DDBJ whole genome shotgun (WGS) entry which is preliminary data.</text>
</comment>
<dbReference type="InterPro" id="IPR003356">
    <property type="entry name" value="DNA_methylase_A-5"/>
</dbReference>
<protein>
    <submittedName>
        <fullName evidence="5">N-6 DNA methylase</fullName>
    </submittedName>
</protein>
<dbReference type="Pfam" id="PF02384">
    <property type="entry name" value="N6_Mtase"/>
    <property type="match status" value="1"/>
</dbReference>
<evidence type="ECO:0000256" key="2">
    <source>
        <dbReference type="ARBA" id="ARBA00022679"/>
    </source>
</evidence>
<dbReference type="InterPro" id="IPR050953">
    <property type="entry name" value="N4_N6_ade-DNA_methylase"/>
</dbReference>
<dbReference type="PRINTS" id="PR00507">
    <property type="entry name" value="N12N6MTFRASE"/>
</dbReference>
<accession>A0ABV9DN25</accession>
<dbReference type="GO" id="GO:0032259">
    <property type="term" value="P:methylation"/>
    <property type="evidence" value="ECO:0007669"/>
    <property type="project" value="UniProtKB-KW"/>
</dbReference>
<dbReference type="GO" id="GO:0008168">
    <property type="term" value="F:methyltransferase activity"/>
    <property type="evidence" value="ECO:0007669"/>
    <property type="project" value="UniProtKB-KW"/>
</dbReference>
<evidence type="ECO:0000256" key="3">
    <source>
        <dbReference type="ARBA" id="ARBA00022691"/>
    </source>
</evidence>
<evidence type="ECO:0000256" key="1">
    <source>
        <dbReference type="ARBA" id="ARBA00022603"/>
    </source>
</evidence>
<feature type="domain" description="DNA methylase adenine-specific" evidence="4">
    <location>
        <begin position="328"/>
        <end position="639"/>
    </location>
</feature>
<keyword evidence="2" id="KW-0808">Transferase</keyword>
<dbReference type="PANTHER" id="PTHR33841:SF5">
    <property type="entry name" value="DNA METHYLASE (MODIFICATION METHYLASE) (METHYLTRANSFERASE)-RELATED"/>
    <property type="match status" value="1"/>
</dbReference>
<dbReference type="RefSeq" id="WP_390297409.1">
    <property type="nucleotide sequence ID" value="NZ_JBHSFU010000008.1"/>
</dbReference>
<evidence type="ECO:0000313" key="5">
    <source>
        <dbReference type="EMBL" id="MFC4559380.1"/>
    </source>
</evidence>
<proteinExistence type="predicted"/>
<dbReference type="EMBL" id="JBHSFU010000008">
    <property type="protein sequence ID" value="MFC4559380.1"/>
    <property type="molecule type" value="Genomic_DNA"/>
</dbReference>
<reference evidence="6" key="1">
    <citation type="journal article" date="2019" name="Int. J. Syst. Evol. Microbiol.">
        <title>The Global Catalogue of Microorganisms (GCM) 10K type strain sequencing project: providing services to taxonomists for standard genome sequencing and annotation.</title>
        <authorList>
            <consortium name="The Broad Institute Genomics Platform"/>
            <consortium name="The Broad Institute Genome Sequencing Center for Infectious Disease"/>
            <person name="Wu L."/>
            <person name="Ma J."/>
        </authorList>
    </citation>
    <scope>NUCLEOTIDE SEQUENCE [LARGE SCALE GENOMIC DNA]</scope>
    <source>
        <strain evidence="6">CGMCC 4.7426</strain>
    </source>
</reference>
<evidence type="ECO:0000259" key="4">
    <source>
        <dbReference type="Pfam" id="PF02384"/>
    </source>
</evidence>
<name>A0ABV9DN25_9BACI</name>
<evidence type="ECO:0000313" key="6">
    <source>
        <dbReference type="Proteomes" id="UP001595989"/>
    </source>
</evidence>
<sequence>MNITNYNERSWAIDVIQEITKWADQRSVMVKRAGGETTVNTGTGSLFPDVLLYGDKNTLSNILQGWELKFPDTPLTDQELIKNARKKADIFGVNSFLVWNVKSAALYIINDKGNHEILHTWDNLNYVTKREHVKQYKNEWTDMLHNILSDISDYFNNGTIRSASIIDSITGNGISNFILGNTDQVAQQLEEKAQVDGDFFDDVNIWWLESRREYLGEKDPWIPLARIILISWTNKLIFGHLLKGFREEANEFNNITGDITVKEAVEKITSISEKCDFWNIFRPSLGEYLIPDTAWRGLVKFNDLLTRLRLEEVDQSLLQDLLRNTVFRSQRKAAGQFSTPRSLATLLASLTIKDKSSNVIDPCCGTGTIARASYDIKLNAGISNKDSLESTWASDKFAFPIQMATLALTSPDNMGEVIPIFREDATQLQPNMLVNLYDPFDGNILSKQLPKFKNITSNLPFVQQEDLKKLNPTIINDINSTISNIAEEKLMLNPRSDLYAYIPFSLWSLLEDGGRFGLIISNSWLSTNWGGDFRSLLNRFFHIESIITSGNSRWFKEADVVANIIILIKKDRKAVKLNNPETDEETSFVTLKENIEELVRDDDGKIDYTNANHLSSIIRTQTEVNDNNLMISSYSKEEITMAKNLGLGLNSLFANTKWLATVSNKMVRVNTLFDSIRGVRKGWDKMFYPTSEHGIESEYIKPVLLNSKSIKYLDTQATSDAFCCDVTKDELNQLGHTGALNWINTFEKGVNNTGVPLPKSIHSTKKERWYQMLPNQLAEIVIGINPGDRLFFAKLDKLSFINQRLSGLSRKDPDTNLDLCHALLNSVVGLFYIEALGFGRGLGALDLRSTDLKERFFMLNPNLLDQQQSNKILSKFQALKKRPILPIIQELNHTDREEFDNAVLESYGILHLKDDIKKSLITLYNIRTSVNK</sequence>
<dbReference type="Proteomes" id="UP001595989">
    <property type="component" value="Unassembled WGS sequence"/>
</dbReference>